<evidence type="ECO:0000313" key="10">
    <source>
        <dbReference type="Proteomes" id="UP000319619"/>
    </source>
</evidence>
<evidence type="ECO:0000256" key="1">
    <source>
        <dbReference type="ARBA" id="ARBA00001298"/>
    </source>
</evidence>
<dbReference type="PANTHER" id="PTHR21047:SF2">
    <property type="entry name" value="THYMIDINE DIPHOSPHO-4-KETO-RHAMNOSE 3,5-EPIMERASE"/>
    <property type="match status" value="1"/>
</dbReference>
<protein>
    <recommendedName>
        <fullName evidence="4">dTDP-4-dehydrorhamnose 3,5-epimerase</fullName>
        <ecNumber evidence="3">5.1.3.13</ecNumber>
    </recommendedName>
    <alternativeName>
        <fullName evidence="6">Thymidine diphospho-4-keto-rhamnose 3,5-epimerase</fullName>
    </alternativeName>
    <alternativeName>
        <fullName evidence="5">dTDP-4-keto-6-deoxyglucose 3,5-epimerase</fullName>
    </alternativeName>
    <alternativeName>
        <fullName evidence="7">dTDP-6-deoxy-D-xylo-4-hexulose 3,5-epimerase</fullName>
    </alternativeName>
</protein>
<proteinExistence type="predicted"/>
<evidence type="ECO:0000256" key="6">
    <source>
        <dbReference type="ARBA" id="ARBA00031424"/>
    </source>
</evidence>
<comment type="caution">
    <text evidence="9">The sequence shown here is derived from an EMBL/GenBank/DDBJ whole genome shotgun (WGS) entry which is preliminary data.</text>
</comment>
<gene>
    <name evidence="9" type="ORF">CEE37_04940</name>
</gene>
<organism evidence="9 10">
    <name type="scientific">candidate division LCP-89 bacterium B3_LCP</name>
    <dbReference type="NCBI Taxonomy" id="2012998"/>
    <lineage>
        <taxon>Bacteria</taxon>
        <taxon>Pseudomonadati</taxon>
        <taxon>Bacteria division LCP-89</taxon>
    </lineage>
</organism>
<evidence type="ECO:0000256" key="5">
    <source>
        <dbReference type="ARBA" id="ARBA00029758"/>
    </source>
</evidence>
<dbReference type="EMBL" id="NJBN01000003">
    <property type="protein sequence ID" value="TKJ41013.1"/>
    <property type="molecule type" value="Genomic_DNA"/>
</dbReference>
<dbReference type="GO" id="GO:0005829">
    <property type="term" value="C:cytosol"/>
    <property type="evidence" value="ECO:0007669"/>
    <property type="project" value="TreeGrafter"/>
</dbReference>
<evidence type="ECO:0000256" key="3">
    <source>
        <dbReference type="ARBA" id="ARBA00012098"/>
    </source>
</evidence>
<dbReference type="InterPro" id="IPR000888">
    <property type="entry name" value="RmlC-like"/>
</dbReference>
<dbReference type="SUPFAM" id="SSF51182">
    <property type="entry name" value="RmlC-like cupins"/>
    <property type="match status" value="1"/>
</dbReference>
<evidence type="ECO:0000256" key="8">
    <source>
        <dbReference type="PIRSR" id="PIRSR600888-3"/>
    </source>
</evidence>
<evidence type="ECO:0000313" key="9">
    <source>
        <dbReference type="EMBL" id="TKJ41013.1"/>
    </source>
</evidence>
<comment type="catalytic activity">
    <reaction evidence="1">
        <text>dTDP-4-dehydro-6-deoxy-alpha-D-glucose = dTDP-4-dehydro-beta-L-rhamnose</text>
        <dbReference type="Rhea" id="RHEA:16969"/>
        <dbReference type="ChEBI" id="CHEBI:57649"/>
        <dbReference type="ChEBI" id="CHEBI:62830"/>
        <dbReference type="EC" id="5.1.3.13"/>
    </reaction>
</comment>
<dbReference type="EC" id="5.1.3.13" evidence="3"/>
<dbReference type="PANTHER" id="PTHR21047">
    <property type="entry name" value="DTDP-6-DEOXY-D-GLUCOSE-3,5 EPIMERASE"/>
    <property type="match status" value="1"/>
</dbReference>
<dbReference type="Gene3D" id="2.60.120.10">
    <property type="entry name" value="Jelly Rolls"/>
    <property type="match status" value="1"/>
</dbReference>
<sequence length="161" mass="18728">MQQYEKPVNDPIDGVVIKDLKVIPDERGRLMEILRSDEEPFEKFGQVYMTSNYPDVVKGWHYHKKQSDNVACVRGMIKLVLFDGRDDSPTKDNLKELFIGEHNPKLVHIPAGVWHGWKGIGEVESLTINIPTEVFNREEPDEYRLPFDTDEIPYDWNIKMG</sequence>
<dbReference type="Proteomes" id="UP000319619">
    <property type="component" value="Unassembled WGS sequence"/>
</dbReference>
<evidence type="ECO:0000256" key="4">
    <source>
        <dbReference type="ARBA" id="ARBA00019595"/>
    </source>
</evidence>
<dbReference type="AlphaFoldDB" id="A0A532V1C0"/>
<reference evidence="9 10" key="1">
    <citation type="submission" date="2017-06" db="EMBL/GenBank/DDBJ databases">
        <title>Novel microbial phyla capable of carbon fixation and sulfur reduction in deep-sea sediments.</title>
        <authorList>
            <person name="Huang J."/>
            <person name="Baker B."/>
            <person name="Wang Y."/>
        </authorList>
    </citation>
    <scope>NUCLEOTIDE SEQUENCE [LARGE SCALE GENOMIC DNA]</scope>
    <source>
        <strain evidence="9">B3_LCP</strain>
    </source>
</reference>
<feature type="site" description="Participates in a stacking interaction with the thymidine ring of dTDP-4-oxo-6-deoxyglucose" evidence="8">
    <location>
        <position position="135"/>
    </location>
</feature>
<comment type="function">
    <text evidence="2">Catalyzes the epimerization of the C3' and C5'positions of dTDP-6-deoxy-D-xylo-4-hexulose, forming dTDP-6-deoxy-L-lyxo-4-hexulose.</text>
</comment>
<dbReference type="InterPro" id="IPR014710">
    <property type="entry name" value="RmlC-like_jellyroll"/>
</dbReference>
<dbReference type="GO" id="GO:0008830">
    <property type="term" value="F:dTDP-4-dehydrorhamnose 3,5-epimerase activity"/>
    <property type="evidence" value="ECO:0007669"/>
    <property type="project" value="UniProtKB-EC"/>
</dbReference>
<name>A0A532V1C0_UNCL8</name>
<dbReference type="GO" id="GO:0000271">
    <property type="term" value="P:polysaccharide biosynthetic process"/>
    <property type="evidence" value="ECO:0007669"/>
    <property type="project" value="TreeGrafter"/>
</dbReference>
<evidence type="ECO:0000256" key="7">
    <source>
        <dbReference type="ARBA" id="ARBA00033311"/>
    </source>
</evidence>
<evidence type="ECO:0000256" key="2">
    <source>
        <dbReference type="ARBA" id="ARBA00001997"/>
    </source>
</evidence>
<dbReference type="Pfam" id="PF00908">
    <property type="entry name" value="dTDP_sugar_isom"/>
    <property type="match status" value="1"/>
</dbReference>
<dbReference type="InterPro" id="IPR011051">
    <property type="entry name" value="RmlC_Cupin_sf"/>
</dbReference>
<accession>A0A532V1C0</accession>